<keyword evidence="2" id="KW-1185">Reference proteome</keyword>
<dbReference type="RefSeq" id="WP_130606684.1">
    <property type="nucleotide sequence ID" value="NZ_AP019368.1"/>
</dbReference>
<reference evidence="1 2" key="1">
    <citation type="submission" date="2018-12" db="EMBL/GenBank/DDBJ databases">
        <title>Rubrispira sanarue gen. nov., sp., nov., a member of the order Silvanigrellales, isolated from a brackish lake in Hamamatsu Japan.</title>
        <authorList>
            <person name="Maejima Y."/>
            <person name="Iino T."/>
            <person name="Muraguchi Y."/>
            <person name="Fukuda K."/>
            <person name="Nojiri H."/>
            <person name="Ohkuma M."/>
            <person name="Moriuchi R."/>
            <person name="Dohra H."/>
            <person name="Kimbara K."/>
            <person name="Shintani M."/>
        </authorList>
    </citation>
    <scope>NUCLEOTIDE SEQUENCE [LARGE SCALE GENOMIC DNA]</scope>
    <source>
        <strain evidence="1 2">RF1110005</strain>
    </source>
</reference>
<dbReference type="EMBL" id="AP019368">
    <property type="protein sequence ID" value="BBH52308.1"/>
    <property type="molecule type" value="Genomic_DNA"/>
</dbReference>
<organism evidence="1 2">
    <name type="scientific">Fluviispira sanaruensis</name>
    <dbReference type="NCBI Taxonomy" id="2493639"/>
    <lineage>
        <taxon>Bacteria</taxon>
        <taxon>Pseudomonadati</taxon>
        <taxon>Bdellovibrionota</taxon>
        <taxon>Oligoflexia</taxon>
        <taxon>Silvanigrellales</taxon>
        <taxon>Silvanigrellaceae</taxon>
        <taxon>Fluviispira</taxon>
    </lineage>
</organism>
<accession>A0A4P2VIP1</accession>
<dbReference type="KEGG" id="sbf:JCM31447_07490"/>
<sequence>MAPEIHNILEVFERMSLDDKAYLTFSNEENMQVCLSYHKQTDQRNWSIWFSVNEEASRQTISVNHLQSVLKAFKVHEDLFITEISGLLLLQTAFADEFIRQMVELFGNEKVQKSILATQNFMDELSIQMRRYILELDGENTAKRKNKKTFKIVK</sequence>
<proteinExistence type="predicted"/>
<gene>
    <name evidence="1" type="ORF">JCM31447_07490</name>
</gene>
<dbReference type="Proteomes" id="UP000291236">
    <property type="component" value="Chromosome"/>
</dbReference>
<evidence type="ECO:0000313" key="1">
    <source>
        <dbReference type="EMBL" id="BBH52308.1"/>
    </source>
</evidence>
<dbReference type="OrthoDB" id="5295103at2"/>
<dbReference type="AlphaFoldDB" id="A0A4P2VIP1"/>
<name>A0A4P2VIP1_FLUSA</name>
<evidence type="ECO:0000313" key="2">
    <source>
        <dbReference type="Proteomes" id="UP000291236"/>
    </source>
</evidence>
<protein>
    <submittedName>
        <fullName evidence="1">Uncharacterized protein</fullName>
    </submittedName>
</protein>